<proteinExistence type="predicted"/>
<gene>
    <name evidence="8" type="ORF">SAMN02745117_02155</name>
</gene>
<feature type="transmembrane region" description="Helical" evidence="6">
    <location>
        <begin position="270"/>
        <end position="290"/>
    </location>
</feature>
<keyword evidence="2" id="KW-1003">Cell membrane</keyword>
<evidence type="ECO:0000256" key="1">
    <source>
        <dbReference type="ARBA" id="ARBA00004651"/>
    </source>
</evidence>
<accession>A0A1M5CGC9</accession>
<dbReference type="InterPro" id="IPR008457">
    <property type="entry name" value="Cu-R_CopD_dom"/>
</dbReference>
<evidence type="ECO:0000313" key="8">
    <source>
        <dbReference type="EMBL" id="SHF53768.1"/>
    </source>
</evidence>
<dbReference type="GO" id="GO:0005886">
    <property type="term" value="C:plasma membrane"/>
    <property type="evidence" value="ECO:0007669"/>
    <property type="project" value="UniProtKB-SubCell"/>
</dbReference>
<reference evidence="8 9" key="1">
    <citation type="submission" date="2016-11" db="EMBL/GenBank/DDBJ databases">
        <authorList>
            <person name="Jaros S."/>
            <person name="Januszkiewicz K."/>
            <person name="Wedrychowicz H."/>
        </authorList>
    </citation>
    <scope>NUCLEOTIDE SEQUENCE [LARGE SCALE GENOMIC DNA]</scope>
    <source>
        <strain evidence="8 9">DSM 16112</strain>
    </source>
</reference>
<dbReference type="RefSeq" id="WP_073356691.1">
    <property type="nucleotide sequence ID" value="NZ_FQUZ01000027.1"/>
</dbReference>
<evidence type="ECO:0000256" key="3">
    <source>
        <dbReference type="ARBA" id="ARBA00022692"/>
    </source>
</evidence>
<keyword evidence="5 6" id="KW-0472">Membrane</keyword>
<organism evidence="8 9">
    <name type="scientific">Lampropedia hyalina DSM 16112</name>
    <dbReference type="NCBI Taxonomy" id="1122156"/>
    <lineage>
        <taxon>Bacteria</taxon>
        <taxon>Pseudomonadati</taxon>
        <taxon>Pseudomonadota</taxon>
        <taxon>Betaproteobacteria</taxon>
        <taxon>Burkholderiales</taxon>
        <taxon>Comamonadaceae</taxon>
        <taxon>Lampropedia</taxon>
    </lineage>
</organism>
<feature type="transmembrane region" description="Helical" evidence="6">
    <location>
        <begin position="154"/>
        <end position="174"/>
    </location>
</feature>
<feature type="transmembrane region" description="Helical" evidence="6">
    <location>
        <begin position="124"/>
        <end position="142"/>
    </location>
</feature>
<dbReference type="GO" id="GO:0006825">
    <property type="term" value="P:copper ion transport"/>
    <property type="evidence" value="ECO:0007669"/>
    <property type="project" value="InterPro"/>
</dbReference>
<dbReference type="InterPro" id="IPR032694">
    <property type="entry name" value="CopC/D"/>
</dbReference>
<dbReference type="OrthoDB" id="9765171at2"/>
<keyword evidence="4 6" id="KW-1133">Transmembrane helix</keyword>
<keyword evidence="9" id="KW-1185">Reference proteome</keyword>
<evidence type="ECO:0000313" key="9">
    <source>
        <dbReference type="Proteomes" id="UP000184327"/>
    </source>
</evidence>
<feature type="transmembrane region" description="Helical" evidence="6">
    <location>
        <begin position="226"/>
        <end position="250"/>
    </location>
</feature>
<keyword evidence="3 6" id="KW-0812">Transmembrane</keyword>
<evidence type="ECO:0000256" key="5">
    <source>
        <dbReference type="ARBA" id="ARBA00023136"/>
    </source>
</evidence>
<feature type="transmembrane region" description="Helical" evidence="6">
    <location>
        <begin position="85"/>
        <end position="112"/>
    </location>
</feature>
<dbReference type="AlphaFoldDB" id="A0A1M5CGC9"/>
<evidence type="ECO:0000256" key="4">
    <source>
        <dbReference type="ARBA" id="ARBA00022989"/>
    </source>
</evidence>
<sequence>MPWNPADLALLVLRVARGLELLAALSLFGTLFFVALIAWPHWHAAPALHSRLKHWLHGALALQLLAVVAWLLAQAQLVHSPQGLWHGLLLVGGQTLFGKALLLRSGLFVLAVGMATAPEKLWRIGLAVGLAACALLLQTRLGHTAAATGWRLPALLAIHVLAAGVWLGGLLPLLGLLGHVQGPAQLAVVRRFSLAGRAAVLALAFTASFMAWHWTGGLGGWFGTPYGLTALGKMLGLVLLLGCAAVNHWVFTPRLTTTPDTATRHLRLSIGLESLLGLLVIALAVLLATLPPGAHIQPEWPFAIQPDARAWALPWVPAEFRKLLVLLLVAVLGVAALGWRSTRVAGPVLALGLLWWLPSPNLHYFVQPAHAASFYRSETRYTASAIARGHDLVRQHCLDTCFATRNDPTNLTPYNIWQRSDGDFFDWLTRVFDRIGHSPLAHGTIAGFTDRERWQLVDYFRARVAGAAVQPSNRWPYAVPAPALSLQCHDPQLRQLGDLRGQLVHVVAVGNQQPAPAAIPALPGVRLTTVLLFNEDTATAPPPHTCHTTQPDAWTAWAIAGGRTPETLAGTAFLMDPQGWLRLRLLPEDGPSRPTSALPLEQAIGFILENPLPASTVGGHSGH</sequence>
<evidence type="ECO:0000256" key="2">
    <source>
        <dbReference type="ARBA" id="ARBA00022475"/>
    </source>
</evidence>
<feature type="transmembrane region" description="Helical" evidence="6">
    <location>
        <begin position="54"/>
        <end position="73"/>
    </location>
</feature>
<feature type="transmembrane region" description="Helical" evidence="6">
    <location>
        <begin position="20"/>
        <end position="42"/>
    </location>
</feature>
<dbReference type="EMBL" id="FQUZ01000027">
    <property type="protein sequence ID" value="SHF53768.1"/>
    <property type="molecule type" value="Genomic_DNA"/>
</dbReference>
<protein>
    <submittedName>
        <fullName evidence="8">Putative copper export protein</fullName>
    </submittedName>
</protein>
<name>A0A1M5CGC9_9BURK</name>
<comment type="subcellular location">
    <subcellularLocation>
        <location evidence="1">Cell membrane</location>
        <topology evidence="1">Multi-pass membrane protein</topology>
    </subcellularLocation>
</comment>
<dbReference type="STRING" id="1122156.SAMN02745117_02155"/>
<evidence type="ECO:0000259" key="7">
    <source>
        <dbReference type="Pfam" id="PF05425"/>
    </source>
</evidence>
<feature type="transmembrane region" description="Helical" evidence="6">
    <location>
        <begin position="194"/>
        <end position="214"/>
    </location>
</feature>
<dbReference type="Pfam" id="PF05425">
    <property type="entry name" value="CopD"/>
    <property type="match status" value="1"/>
</dbReference>
<feature type="domain" description="Copper resistance protein D" evidence="7">
    <location>
        <begin position="187"/>
        <end position="287"/>
    </location>
</feature>
<evidence type="ECO:0000256" key="6">
    <source>
        <dbReference type="SAM" id="Phobius"/>
    </source>
</evidence>
<dbReference type="PANTHER" id="PTHR34820:SF4">
    <property type="entry name" value="INNER MEMBRANE PROTEIN YEBZ"/>
    <property type="match status" value="1"/>
</dbReference>
<feature type="transmembrane region" description="Helical" evidence="6">
    <location>
        <begin position="323"/>
        <end position="339"/>
    </location>
</feature>
<dbReference type="PANTHER" id="PTHR34820">
    <property type="entry name" value="INNER MEMBRANE PROTEIN YEBZ"/>
    <property type="match status" value="1"/>
</dbReference>
<dbReference type="Proteomes" id="UP000184327">
    <property type="component" value="Unassembled WGS sequence"/>
</dbReference>